<dbReference type="EMBL" id="PSQE01000008">
    <property type="protein sequence ID" value="RHN39840.1"/>
    <property type="molecule type" value="Genomic_DNA"/>
</dbReference>
<protein>
    <submittedName>
        <fullName evidence="1 3">Uncharacterized protein</fullName>
    </submittedName>
</protein>
<evidence type="ECO:0000313" key="3">
    <source>
        <dbReference type="EnsemblPlants" id="KEH18795"/>
    </source>
</evidence>
<gene>
    <name evidence="1" type="ordered locus">MTR_8g028550</name>
    <name evidence="2" type="ORF">MtrunA17_Chr8g0348301</name>
</gene>
<dbReference type="Proteomes" id="UP000265566">
    <property type="component" value="Chromosome 8"/>
</dbReference>
<evidence type="ECO:0000313" key="4">
    <source>
        <dbReference type="Proteomes" id="UP000002051"/>
    </source>
</evidence>
<dbReference type="Proteomes" id="UP000002051">
    <property type="component" value="Chromosome 8"/>
</dbReference>
<dbReference type="HOGENOM" id="CLU_2625758_0_0_1"/>
<keyword evidence="4" id="KW-1185">Reference proteome</keyword>
<reference evidence="2" key="5">
    <citation type="journal article" date="2018" name="Nat. Plants">
        <title>Whole-genome landscape of Medicago truncatula symbiotic genes.</title>
        <authorList>
            <person name="Pecrix Y."/>
            <person name="Gamas P."/>
            <person name="Carrere S."/>
        </authorList>
    </citation>
    <scope>NUCLEOTIDE SEQUENCE</scope>
    <source>
        <tissue evidence="2">Leaves</tissue>
    </source>
</reference>
<proteinExistence type="predicted"/>
<reference evidence="1 4" key="2">
    <citation type="journal article" date="2014" name="BMC Genomics">
        <title>An improved genome release (version Mt4.0) for the model legume Medicago truncatula.</title>
        <authorList>
            <person name="Tang H."/>
            <person name="Krishnakumar V."/>
            <person name="Bidwell S."/>
            <person name="Rosen B."/>
            <person name="Chan A."/>
            <person name="Zhou S."/>
            <person name="Gentzbittel L."/>
            <person name="Childs K.L."/>
            <person name="Yandell M."/>
            <person name="Gundlach H."/>
            <person name="Mayer K.F."/>
            <person name="Schwartz D.C."/>
            <person name="Town C.D."/>
        </authorList>
    </citation>
    <scope>GENOME REANNOTATION</scope>
    <source>
        <strain evidence="1">A17</strain>
        <strain evidence="3 4">cv. Jemalong A17</strain>
    </source>
</reference>
<reference evidence="3" key="3">
    <citation type="submission" date="2015-04" db="UniProtKB">
        <authorList>
            <consortium name="EnsemblPlants"/>
        </authorList>
    </citation>
    <scope>IDENTIFICATION</scope>
    <source>
        <strain evidence="3">cv. Jemalong A17</strain>
    </source>
</reference>
<sequence length="78" mass="8954">MTVVSYGFSVRRIWVWFAGGEEEKKRRLCCRYEPLWLVVVVKTAYDGRGLVWPVVVSGEGERLRGTFPLSAPFTIMDV</sequence>
<name>A0A072TZ32_MEDTR</name>
<dbReference type="EnsemblPlants" id="KEH18795">
    <property type="protein sequence ID" value="KEH18795"/>
    <property type="gene ID" value="MTR_8g028550"/>
</dbReference>
<evidence type="ECO:0000313" key="2">
    <source>
        <dbReference type="EMBL" id="RHN39840.1"/>
    </source>
</evidence>
<evidence type="ECO:0000313" key="5">
    <source>
        <dbReference type="Proteomes" id="UP000265566"/>
    </source>
</evidence>
<reference evidence="1 4" key="1">
    <citation type="journal article" date="2011" name="Nature">
        <title>The Medicago genome provides insight into the evolution of rhizobial symbioses.</title>
        <authorList>
            <person name="Young N.D."/>
            <person name="Debelle F."/>
            <person name="Oldroyd G.E."/>
            <person name="Geurts R."/>
            <person name="Cannon S.B."/>
            <person name="Udvardi M.K."/>
            <person name="Benedito V.A."/>
            <person name="Mayer K.F."/>
            <person name="Gouzy J."/>
            <person name="Schoof H."/>
            <person name="Van de Peer Y."/>
            <person name="Proost S."/>
            <person name="Cook D.R."/>
            <person name="Meyers B.C."/>
            <person name="Spannagl M."/>
            <person name="Cheung F."/>
            <person name="De Mita S."/>
            <person name="Krishnakumar V."/>
            <person name="Gundlach H."/>
            <person name="Zhou S."/>
            <person name="Mudge J."/>
            <person name="Bharti A.K."/>
            <person name="Murray J.D."/>
            <person name="Naoumkina M.A."/>
            <person name="Rosen B."/>
            <person name="Silverstein K.A."/>
            <person name="Tang H."/>
            <person name="Rombauts S."/>
            <person name="Zhao P.X."/>
            <person name="Zhou P."/>
            <person name="Barbe V."/>
            <person name="Bardou P."/>
            <person name="Bechner M."/>
            <person name="Bellec A."/>
            <person name="Berger A."/>
            <person name="Berges H."/>
            <person name="Bidwell S."/>
            <person name="Bisseling T."/>
            <person name="Choisne N."/>
            <person name="Couloux A."/>
            <person name="Denny R."/>
            <person name="Deshpande S."/>
            <person name="Dai X."/>
            <person name="Doyle J.J."/>
            <person name="Dudez A.M."/>
            <person name="Farmer A.D."/>
            <person name="Fouteau S."/>
            <person name="Franken C."/>
            <person name="Gibelin C."/>
            <person name="Gish J."/>
            <person name="Goldstein S."/>
            <person name="Gonzalez A.J."/>
            <person name="Green P.J."/>
            <person name="Hallab A."/>
            <person name="Hartog M."/>
            <person name="Hua A."/>
            <person name="Humphray S.J."/>
            <person name="Jeong D.H."/>
            <person name="Jing Y."/>
            <person name="Jocker A."/>
            <person name="Kenton S.M."/>
            <person name="Kim D.J."/>
            <person name="Klee K."/>
            <person name="Lai H."/>
            <person name="Lang C."/>
            <person name="Lin S."/>
            <person name="Macmil S.L."/>
            <person name="Magdelenat G."/>
            <person name="Matthews L."/>
            <person name="McCorrison J."/>
            <person name="Monaghan E.L."/>
            <person name="Mun J.H."/>
            <person name="Najar F.Z."/>
            <person name="Nicholson C."/>
            <person name="Noirot C."/>
            <person name="O'Bleness M."/>
            <person name="Paule C.R."/>
            <person name="Poulain J."/>
            <person name="Prion F."/>
            <person name="Qin B."/>
            <person name="Qu C."/>
            <person name="Retzel E.F."/>
            <person name="Riddle C."/>
            <person name="Sallet E."/>
            <person name="Samain S."/>
            <person name="Samson N."/>
            <person name="Sanders I."/>
            <person name="Saurat O."/>
            <person name="Scarpelli C."/>
            <person name="Schiex T."/>
            <person name="Segurens B."/>
            <person name="Severin A.J."/>
            <person name="Sherrier D.J."/>
            <person name="Shi R."/>
            <person name="Sims S."/>
            <person name="Singer S.R."/>
            <person name="Sinharoy S."/>
            <person name="Sterck L."/>
            <person name="Viollet A."/>
            <person name="Wang B.B."/>
            <person name="Wang K."/>
            <person name="Wang M."/>
            <person name="Wang X."/>
            <person name="Warfsmann J."/>
            <person name="Weissenbach J."/>
            <person name="White D.D."/>
            <person name="White J.D."/>
            <person name="Wiley G.B."/>
            <person name="Wincker P."/>
            <person name="Xing Y."/>
            <person name="Yang L."/>
            <person name="Yao Z."/>
            <person name="Ying F."/>
            <person name="Zhai J."/>
            <person name="Zhou L."/>
            <person name="Zuber A."/>
            <person name="Denarie J."/>
            <person name="Dixon R.A."/>
            <person name="May G.D."/>
            <person name="Schwartz D.C."/>
            <person name="Rogers J."/>
            <person name="Quetier F."/>
            <person name="Town C.D."/>
            <person name="Roe B.A."/>
        </authorList>
    </citation>
    <scope>NUCLEOTIDE SEQUENCE [LARGE SCALE GENOMIC DNA]</scope>
    <source>
        <strain evidence="1">A17</strain>
        <strain evidence="3 4">cv. Jemalong A17</strain>
    </source>
</reference>
<organism evidence="1 4">
    <name type="scientific">Medicago truncatula</name>
    <name type="common">Barrel medic</name>
    <name type="synonym">Medicago tribuloides</name>
    <dbReference type="NCBI Taxonomy" id="3880"/>
    <lineage>
        <taxon>Eukaryota</taxon>
        <taxon>Viridiplantae</taxon>
        <taxon>Streptophyta</taxon>
        <taxon>Embryophyta</taxon>
        <taxon>Tracheophyta</taxon>
        <taxon>Spermatophyta</taxon>
        <taxon>Magnoliopsida</taxon>
        <taxon>eudicotyledons</taxon>
        <taxon>Gunneridae</taxon>
        <taxon>Pentapetalae</taxon>
        <taxon>rosids</taxon>
        <taxon>fabids</taxon>
        <taxon>Fabales</taxon>
        <taxon>Fabaceae</taxon>
        <taxon>Papilionoideae</taxon>
        <taxon>50 kb inversion clade</taxon>
        <taxon>NPAAA clade</taxon>
        <taxon>Hologalegina</taxon>
        <taxon>IRL clade</taxon>
        <taxon>Trifolieae</taxon>
        <taxon>Medicago</taxon>
    </lineage>
</organism>
<dbReference type="AlphaFoldDB" id="A0A072TZ32"/>
<evidence type="ECO:0000313" key="1">
    <source>
        <dbReference type="EMBL" id="KEH18795.1"/>
    </source>
</evidence>
<reference evidence="5" key="4">
    <citation type="journal article" date="2018" name="Nat. Plants">
        <title>Whole-genome landscape of Medicago truncatula symbiotic genes.</title>
        <authorList>
            <person name="Pecrix Y."/>
            <person name="Staton S.E."/>
            <person name="Sallet E."/>
            <person name="Lelandais-Briere C."/>
            <person name="Moreau S."/>
            <person name="Carrere S."/>
            <person name="Blein T."/>
            <person name="Jardinaud M.F."/>
            <person name="Latrasse D."/>
            <person name="Zouine M."/>
            <person name="Zahm M."/>
            <person name="Kreplak J."/>
            <person name="Mayjonade B."/>
            <person name="Satge C."/>
            <person name="Perez M."/>
            <person name="Cauet S."/>
            <person name="Marande W."/>
            <person name="Chantry-Darmon C."/>
            <person name="Lopez-Roques C."/>
            <person name="Bouchez O."/>
            <person name="Berard A."/>
            <person name="Debelle F."/>
            <person name="Munos S."/>
            <person name="Bendahmane A."/>
            <person name="Berges H."/>
            <person name="Niebel A."/>
            <person name="Buitink J."/>
            <person name="Frugier F."/>
            <person name="Benhamed M."/>
            <person name="Crespi M."/>
            <person name="Gouzy J."/>
            <person name="Gamas P."/>
        </authorList>
    </citation>
    <scope>NUCLEOTIDE SEQUENCE [LARGE SCALE GENOMIC DNA]</scope>
    <source>
        <strain evidence="5">cv. Jemalong A17</strain>
    </source>
</reference>
<accession>A0A072TZ32</accession>
<dbReference type="Gramene" id="rna45915">
    <property type="protein sequence ID" value="RHN39840.1"/>
    <property type="gene ID" value="gene45915"/>
</dbReference>
<dbReference type="EMBL" id="CM001224">
    <property type="protein sequence ID" value="KEH18795.1"/>
    <property type="molecule type" value="Genomic_DNA"/>
</dbReference>